<evidence type="ECO:0000256" key="2">
    <source>
        <dbReference type="ARBA" id="ARBA00023002"/>
    </source>
</evidence>
<dbReference type="EMBL" id="CP080429">
    <property type="protein sequence ID" value="QYJ68898.1"/>
    <property type="molecule type" value="Genomic_DNA"/>
</dbReference>
<sequence length="230" mass="24376">MATYIFAGASSAMAVQAAALLSEQGHKVIGISTKETQHDNYAEWHTVPSYSFDAFPAVEGAIDGLVYFPGTINLKPFHRITEEDFTTDYTVSALGAAAFTQAYVRNLKKSSIASVVFISTVAVTTGMPFHASVAMAKGAVEGLTRSLAAELAPKVRVNCVAPSLTDTPLAERLLGSEDKAEAAKNRNPLKKIGTPNDLAQAITFLLGENASWVTGQVLAVDGGMNKLRLL</sequence>
<keyword evidence="2" id="KW-0560">Oxidoreductase</keyword>
<dbReference type="Gene3D" id="3.40.50.720">
    <property type="entry name" value="NAD(P)-binding Rossmann-like Domain"/>
    <property type="match status" value="1"/>
</dbReference>
<name>A0ABX8V7S4_9FLAO</name>
<dbReference type="SUPFAM" id="SSF51735">
    <property type="entry name" value="NAD(P)-binding Rossmann-fold domains"/>
    <property type="match status" value="1"/>
</dbReference>
<dbReference type="InterPro" id="IPR036291">
    <property type="entry name" value="NAD(P)-bd_dom_sf"/>
</dbReference>
<dbReference type="Proteomes" id="UP000825381">
    <property type="component" value="Chromosome"/>
</dbReference>
<accession>A0ABX8V7S4</accession>
<protein>
    <submittedName>
        <fullName evidence="3">SDR family oxidoreductase</fullName>
    </submittedName>
</protein>
<dbReference type="PRINTS" id="PR00081">
    <property type="entry name" value="GDHRDH"/>
</dbReference>
<evidence type="ECO:0000256" key="1">
    <source>
        <dbReference type="ARBA" id="ARBA00006484"/>
    </source>
</evidence>
<dbReference type="PANTHER" id="PTHR43477">
    <property type="entry name" value="DIHYDROANTICAPSIN 7-DEHYDROGENASE"/>
    <property type="match status" value="1"/>
</dbReference>
<gene>
    <name evidence="3" type="ORF">K1I41_03165</name>
</gene>
<dbReference type="PANTHER" id="PTHR43477:SF1">
    <property type="entry name" value="DIHYDROANTICAPSIN 7-DEHYDROGENASE"/>
    <property type="match status" value="1"/>
</dbReference>
<dbReference type="Pfam" id="PF13561">
    <property type="entry name" value="adh_short_C2"/>
    <property type="match status" value="1"/>
</dbReference>
<reference evidence="3 4" key="1">
    <citation type="submission" date="2021-07" db="EMBL/GenBank/DDBJ databases">
        <title>Flavobacterium WSW3-B6 sp.nov, isolated from seaweed.</title>
        <authorList>
            <person name="Muhammad N."/>
            <person name="Ho H."/>
            <person name="Lee Y.-J."/>
            <person name="Nguyen T."/>
            <person name="Ho J."/>
            <person name="Kim S.-G."/>
        </authorList>
    </citation>
    <scope>NUCLEOTIDE SEQUENCE [LARGE SCALE GENOMIC DNA]</scope>
    <source>
        <strain evidence="3 4">WSW3-B6</strain>
    </source>
</reference>
<dbReference type="InterPro" id="IPR002347">
    <property type="entry name" value="SDR_fam"/>
</dbReference>
<organism evidence="3 4">
    <name type="scientific">Flavobacterium litorale</name>
    <dbReference type="NCBI Taxonomy" id="2856519"/>
    <lineage>
        <taxon>Bacteria</taxon>
        <taxon>Pseudomonadati</taxon>
        <taxon>Bacteroidota</taxon>
        <taxon>Flavobacteriia</taxon>
        <taxon>Flavobacteriales</taxon>
        <taxon>Flavobacteriaceae</taxon>
        <taxon>Flavobacterium</taxon>
    </lineage>
</organism>
<comment type="similarity">
    <text evidence="1">Belongs to the short-chain dehydrogenases/reductases (SDR) family.</text>
</comment>
<evidence type="ECO:0000313" key="4">
    <source>
        <dbReference type="Proteomes" id="UP000825381"/>
    </source>
</evidence>
<evidence type="ECO:0000313" key="3">
    <source>
        <dbReference type="EMBL" id="QYJ68898.1"/>
    </source>
</evidence>
<dbReference type="CDD" id="cd05233">
    <property type="entry name" value="SDR_c"/>
    <property type="match status" value="1"/>
</dbReference>
<dbReference type="InterPro" id="IPR051122">
    <property type="entry name" value="SDR_DHRS6-like"/>
</dbReference>
<proteinExistence type="inferred from homology"/>
<dbReference type="RefSeq" id="WP_220641236.1">
    <property type="nucleotide sequence ID" value="NZ_CP080429.1"/>
</dbReference>
<keyword evidence="4" id="KW-1185">Reference proteome</keyword>